<evidence type="ECO:0000313" key="3">
    <source>
        <dbReference type="Proteomes" id="UP000887116"/>
    </source>
</evidence>
<reference evidence="2" key="1">
    <citation type="submission" date="2020-07" db="EMBL/GenBank/DDBJ databases">
        <title>Multicomponent nature underlies the extraordinary mechanical properties of spider dragline silk.</title>
        <authorList>
            <person name="Kono N."/>
            <person name="Nakamura H."/>
            <person name="Mori M."/>
            <person name="Yoshida Y."/>
            <person name="Ohtoshi R."/>
            <person name="Malay A.D."/>
            <person name="Moran D.A.P."/>
            <person name="Tomita M."/>
            <person name="Numata K."/>
            <person name="Arakawa K."/>
        </authorList>
    </citation>
    <scope>NUCLEOTIDE SEQUENCE</scope>
</reference>
<dbReference type="EMBL" id="BMAO01012374">
    <property type="protein sequence ID" value="GFQ80951.1"/>
    <property type="molecule type" value="Genomic_DNA"/>
</dbReference>
<name>A0A8X6FIX5_TRICU</name>
<evidence type="ECO:0000256" key="1">
    <source>
        <dbReference type="SAM" id="MobiDB-lite"/>
    </source>
</evidence>
<organism evidence="2 3">
    <name type="scientific">Trichonephila clavata</name>
    <name type="common">Joro spider</name>
    <name type="synonym">Nephila clavata</name>
    <dbReference type="NCBI Taxonomy" id="2740835"/>
    <lineage>
        <taxon>Eukaryota</taxon>
        <taxon>Metazoa</taxon>
        <taxon>Ecdysozoa</taxon>
        <taxon>Arthropoda</taxon>
        <taxon>Chelicerata</taxon>
        <taxon>Arachnida</taxon>
        <taxon>Araneae</taxon>
        <taxon>Araneomorphae</taxon>
        <taxon>Entelegynae</taxon>
        <taxon>Araneoidea</taxon>
        <taxon>Nephilidae</taxon>
        <taxon>Trichonephila</taxon>
    </lineage>
</organism>
<sequence>MSKNSGETARCCIGMENLQLEEKSLDEGKVDEKSLDEAKVDVKSLDEVKVDVKSLDEVKVDVKSLDKALDEAKFDLEDLQRTLESVSGPYTDIITDHNLLTLVCTLERTFIKKCYYTKKHFSRNVGSVAKAKGHSHPTLDTNAGPSISLIQKSLKELISNVEKFHDGSQKLMYISEVSGNLHLSASVHLRWPKALRKNVFDIKSYTECLLVRTIMYKHSYERICKDFNAVWSDDIRSFEDFTEKILSLPFFFKEFRILISIMEERHTKILKLLQDIRSLTEDKGLSIEQEHCDLNRRKEERELVTNQQDSCSQDGNPGDTSHTLDSTEAGSLIEPMQNLGTKEFDNSDESSEASSSSEEFSLEKYVSRLRTVNKLTEVILVEFSSMKGLIENLPLKKVNLMKSDKEFVLKFTECERVHSLNSLIRKVIIRCSTLEKSYLADFLKSIKSDSSMMDSKKINIITNCMRLNFVSRKYINSLLPLTYKNEKYLNTYSAKLE</sequence>
<comment type="caution">
    <text evidence="2">The sequence shown here is derived from an EMBL/GenBank/DDBJ whole genome shotgun (WGS) entry which is preliminary data.</text>
</comment>
<evidence type="ECO:0000313" key="2">
    <source>
        <dbReference type="EMBL" id="GFQ80951.1"/>
    </source>
</evidence>
<feature type="compositionally biased region" description="Polar residues" evidence="1">
    <location>
        <begin position="304"/>
        <end position="329"/>
    </location>
</feature>
<feature type="region of interest" description="Disordered" evidence="1">
    <location>
        <begin position="303"/>
        <end position="332"/>
    </location>
</feature>
<gene>
    <name evidence="2" type="ORF">TNCT_40681</name>
</gene>
<keyword evidence="3" id="KW-1185">Reference proteome</keyword>
<proteinExistence type="predicted"/>
<dbReference type="AlphaFoldDB" id="A0A8X6FIX5"/>
<protein>
    <submittedName>
        <fullName evidence="2">Uncharacterized protein</fullName>
    </submittedName>
</protein>
<dbReference type="Proteomes" id="UP000887116">
    <property type="component" value="Unassembled WGS sequence"/>
</dbReference>
<accession>A0A8X6FIX5</accession>